<dbReference type="EMBL" id="ML996312">
    <property type="protein sequence ID" value="KAF2727781.1"/>
    <property type="molecule type" value="Genomic_DNA"/>
</dbReference>
<comment type="caution">
    <text evidence="3">The sequence shown here is derived from an EMBL/GenBank/DDBJ whole genome shotgun (WGS) entry which is preliminary data.</text>
</comment>
<keyword evidence="2" id="KW-1133">Transmembrane helix</keyword>
<feature type="transmembrane region" description="Helical" evidence="2">
    <location>
        <begin position="108"/>
        <end position="127"/>
    </location>
</feature>
<dbReference type="InterPro" id="IPR053018">
    <property type="entry name" value="Elsinochrome_Biosynth-Asso"/>
</dbReference>
<keyword evidence="4" id="KW-1185">Reference proteome</keyword>
<dbReference type="PANTHER" id="PTHR37577:SF1">
    <property type="entry name" value="INTEGRAL MEMBRANE PROTEIN"/>
    <property type="match status" value="1"/>
</dbReference>
<name>A0A9P4QN01_9PLEO</name>
<feature type="transmembrane region" description="Helical" evidence="2">
    <location>
        <begin position="139"/>
        <end position="160"/>
    </location>
</feature>
<proteinExistence type="predicted"/>
<feature type="transmembrane region" description="Helical" evidence="2">
    <location>
        <begin position="236"/>
        <end position="258"/>
    </location>
</feature>
<feature type="transmembrane region" description="Helical" evidence="2">
    <location>
        <begin position="322"/>
        <end position="341"/>
    </location>
</feature>
<feature type="transmembrane region" description="Helical" evidence="2">
    <location>
        <begin position="552"/>
        <end position="574"/>
    </location>
</feature>
<feature type="transmembrane region" description="Helical" evidence="2">
    <location>
        <begin position="523"/>
        <end position="546"/>
    </location>
</feature>
<evidence type="ECO:0000313" key="4">
    <source>
        <dbReference type="Proteomes" id="UP000799444"/>
    </source>
</evidence>
<evidence type="ECO:0000313" key="3">
    <source>
        <dbReference type="EMBL" id="KAF2727781.1"/>
    </source>
</evidence>
<evidence type="ECO:0000256" key="1">
    <source>
        <dbReference type="SAM" id="MobiDB-lite"/>
    </source>
</evidence>
<dbReference type="PANTHER" id="PTHR37577">
    <property type="entry name" value="INTEGRAL MEMBRANE PROTEIN"/>
    <property type="match status" value="1"/>
</dbReference>
<dbReference type="Proteomes" id="UP000799444">
    <property type="component" value="Unassembled WGS sequence"/>
</dbReference>
<feature type="region of interest" description="Disordered" evidence="1">
    <location>
        <begin position="472"/>
        <end position="491"/>
    </location>
</feature>
<gene>
    <name evidence="3" type="ORF">EJ04DRAFT_581791</name>
</gene>
<keyword evidence="2" id="KW-0472">Membrane</keyword>
<feature type="transmembrane region" description="Helical" evidence="2">
    <location>
        <begin position="610"/>
        <end position="630"/>
    </location>
</feature>
<keyword evidence="2" id="KW-0812">Transmembrane</keyword>
<protein>
    <submittedName>
        <fullName evidence="3">Uncharacterized protein</fullName>
    </submittedName>
</protein>
<feature type="transmembrane region" description="Helical" evidence="2">
    <location>
        <begin position="296"/>
        <end position="316"/>
    </location>
</feature>
<dbReference type="AlphaFoldDB" id="A0A9P4QN01"/>
<dbReference type="OrthoDB" id="5427664at2759"/>
<feature type="transmembrane region" description="Helical" evidence="2">
    <location>
        <begin position="172"/>
        <end position="190"/>
    </location>
</feature>
<accession>A0A9P4QN01</accession>
<evidence type="ECO:0000256" key="2">
    <source>
        <dbReference type="SAM" id="Phobius"/>
    </source>
</evidence>
<feature type="region of interest" description="Disordered" evidence="1">
    <location>
        <begin position="411"/>
        <end position="443"/>
    </location>
</feature>
<organism evidence="3 4">
    <name type="scientific">Polyplosphaeria fusca</name>
    <dbReference type="NCBI Taxonomy" id="682080"/>
    <lineage>
        <taxon>Eukaryota</taxon>
        <taxon>Fungi</taxon>
        <taxon>Dikarya</taxon>
        <taxon>Ascomycota</taxon>
        <taxon>Pezizomycotina</taxon>
        <taxon>Dothideomycetes</taxon>
        <taxon>Pleosporomycetidae</taxon>
        <taxon>Pleosporales</taxon>
        <taxon>Tetraplosphaeriaceae</taxon>
        <taxon>Polyplosphaeria</taxon>
    </lineage>
</organism>
<sequence>MSSICSHCYKFECGWITLDNVTGLPNPPILHPNPELAGIGVILGFSLTSYLTLFLLILHYVTVHDAQKMSSRGKEYTNPIDRDLLRFLRSFIHWKPSRRFEYAMEKSVLILSDLQLVTGLGILISGYSQLDCGISAYHWQIMVYVAWFSSFTFLSAMTFLEGYFQANNSLRIIRVCFMVVLSTLLIVALLPTGSHNWLDLLSSIEGQGGGFYPGLAAECYFKQLGLPMFSHGGPKIWSMVISVVVVGVSYLHSGIRLFDPTAELTRKHIRAWPGRYIKRFISDLERRAQQQGIRAGLWQVPFLLAFAIFVSCRVLFDLIESMLIEIVWLSFAIAWGTIKLYDTRNTAAYNNQGEKVDNANPEISSENSWSFGQTLPLILLLLPILSMAQTYLDNDAKAQDEMHQAALTGKLAKNERSNTTPPPTRMSSVQMGEDGTEDDITIDPRNSTSCSIIRCNHHPSLRASRSCSVHEERAPPLPARSPRRPSFPFSEKKSLPRLPTFPYDSFSAYPWYQDHIILQFLQILLVVAFALALLNVFSNFLGLSYFIRNRLFFIWILAILPLASLLHLAIWYLAAWGVRAAGLQNWMTEVPMATEGRELSRWERCTTGRCVYWILRAILIGGMLNFTFWVSTELAGSDSVLKYL</sequence>
<reference evidence="3" key="1">
    <citation type="journal article" date="2020" name="Stud. Mycol.">
        <title>101 Dothideomycetes genomes: a test case for predicting lifestyles and emergence of pathogens.</title>
        <authorList>
            <person name="Haridas S."/>
            <person name="Albert R."/>
            <person name="Binder M."/>
            <person name="Bloem J."/>
            <person name="Labutti K."/>
            <person name="Salamov A."/>
            <person name="Andreopoulos B."/>
            <person name="Baker S."/>
            <person name="Barry K."/>
            <person name="Bills G."/>
            <person name="Bluhm B."/>
            <person name="Cannon C."/>
            <person name="Castanera R."/>
            <person name="Culley D."/>
            <person name="Daum C."/>
            <person name="Ezra D."/>
            <person name="Gonzalez J."/>
            <person name="Henrissat B."/>
            <person name="Kuo A."/>
            <person name="Liang C."/>
            <person name="Lipzen A."/>
            <person name="Lutzoni F."/>
            <person name="Magnuson J."/>
            <person name="Mondo S."/>
            <person name="Nolan M."/>
            <person name="Ohm R."/>
            <person name="Pangilinan J."/>
            <person name="Park H.-J."/>
            <person name="Ramirez L."/>
            <person name="Alfaro M."/>
            <person name="Sun H."/>
            <person name="Tritt A."/>
            <person name="Yoshinaga Y."/>
            <person name="Zwiers L.-H."/>
            <person name="Turgeon B."/>
            <person name="Goodwin S."/>
            <person name="Spatafora J."/>
            <person name="Crous P."/>
            <person name="Grigoriev I."/>
        </authorList>
    </citation>
    <scope>NUCLEOTIDE SEQUENCE</scope>
    <source>
        <strain evidence="3">CBS 125425</strain>
    </source>
</reference>
<feature type="transmembrane region" description="Helical" evidence="2">
    <location>
        <begin position="36"/>
        <end position="62"/>
    </location>
</feature>